<keyword evidence="3" id="KW-1185">Reference proteome</keyword>
<reference evidence="3" key="1">
    <citation type="journal article" date="2019" name="Int. J. Syst. Evol. Microbiol.">
        <title>The Global Catalogue of Microorganisms (GCM) 10K type strain sequencing project: providing services to taxonomists for standard genome sequencing and annotation.</title>
        <authorList>
            <consortium name="The Broad Institute Genomics Platform"/>
            <consortium name="The Broad Institute Genome Sequencing Center for Infectious Disease"/>
            <person name="Wu L."/>
            <person name="Ma J."/>
        </authorList>
    </citation>
    <scope>NUCLEOTIDE SEQUENCE [LARGE SCALE GENOMIC DNA]</scope>
    <source>
        <strain evidence="3">CCUG 61948</strain>
    </source>
</reference>
<dbReference type="Proteomes" id="UP001597012">
    <property type="component" value="Unassembled WGS sequence"/>
</dbReference>
<feature type="signal peptide" evidence="1">
    <location>
        <begin position="1"/>
        <end position="21"/>
    </location>
</feature>
<evidence type="ECO:0000256" key="1">
    <source>
        <dbReference type="SAM" id="SignalP"/>
    </source>
</evidence>
<gene>
    <name evidence="2" type="ORF">ACFQZJ_01055</name>
</gene>
<dbReference type="EMBL" id="JBHTHY010000003">
    <property type="protein sequence ID" value="MFD0796032.1"/>
    <property type="molecule type" value="Genomic_DNA"/>
</dbReference>
<accession>A0ABW3AYV1</accession>
<comment type="caution">
    <text evidence="2">The sequence shown here is derived from an EMBL/GenBank/DDBJ whole genome shotgun (WGS) entry which is preliminary data.</text>
</comment>
<evidence type="ECO:0000313" key="2">
    <source>
        <dbReference type="EMBL" id="MFD0796032.1"/>
    </source>
</evidence>
<sequence>MKKIVPIIVLCLILMAFGSRETTNNTGFSDTLDSQLVTIIDTTGAKQFWNRLKNHCGKTYEGKIVNAPAGDDFYGKRLVMHVLSWQEDEILIPFNVGDNRSRTWVLKYKNERIELKHDHRHEDGTSDKVTMYGGTTSNDGLPGLAVFPADEETATIIPAAATNVWWITLDETSFTYNLRRIGTDRFFSVSFDLTTEIEQPKPSWGWEDYKVTTKK</sequence>
<name>A0ABW3AYV1_9FLAO</name>
<organism evidence="2 3">
    <name type="scientific">Maribacter chungangensis</name>
    <dbReference type="NCBI Taxonomy" id="1069117"/>
    <lineage>
        <taxon>Bacteria</taxon>
        <taxon>Pseudomonadati</taxon>
        <taxon>Bacteroidota</taxon>
        <taxon>Flavobacteriia</taxon>
        <taxon>Flavobacteriales</taxon>
        <taxon>Flavobacteriaceae</taxon>
        <taxon>Maribacter</taxon>
    </lineage>
</organism>
<evidence type="ECO:0000313" key="3">
    <source>
        <dbReference type="Proteomes" id="UP001597012"/>
    </source>
</evidence>
<keyword evidence="1" id="KW-0732">Signal</keyword>
<proteinExistence type="predicted"/>
<protein>
    <submittedName>
        <fullName evidence="2">Uncharacterized protein</fullName>
    </submittedName>
</protein>
<dbReference type="RefSeq" id="WP_379931703.1">
    <property type="nucleotide sequence ID" value="NZ_JBHTHY010000003.1"/>
</dbReference>
<feature type="chain" id="PRO_5046754119" evidence="1">
    <location>
        <begin position="22"/>
        <end position="215"/>
    </location>
</feature>